<keyword evidence="11" id="KW-1185">Reference proteome</keyword>
<dbReference type="InterPro" id="IPR038731">
    <property type="entry name" value="RgtA/B/C-like"/>
</dbReference>
<evidence type="ECO:0000256" key="3">
    <source>
        <dbReference type="ARBA" id="ARBA00022676"/>
    </source>
</evidence>
<protein>
    <recommendedName>
        <fullName evidence="9">Glycosyltransferase RgtA/B/C/D-like domain-containing protein</fullName>
    </recommendedName>
</protein>
<feature type="transmembrane region" description="Helical" evidence="8">
    <location>
        <begin position="12"/>
        <end position="31"/>
    </location>
</feature>
<dbReference type="PANTHER" id="PTHR33908:SF11">
    <property type="entry name" value="MEMBRANE PROTEIN"/>
    <property type="match status" value="1"/>
</dbReference>
<gene>
    <name evidence="10" type="ORF">DHL47_07100</name>
</gene>
<dbReference type="PANTHER" id="PTHR33908">
    <property type="entry name" value="MANNOSYLTRANSFERASE YKCB-RELATED"/>
    <property type="match status" value="1"/>
</dbReference>
<feature type="transmembrane region" description="Helical" evidence="8">
    <location>
        <begin position="451"/>
        <end position="468"/>
    </location>
</feature>
<keyword evidence="4" id="KW-0808">Transferase</keyword>
<feature type="transmembrane region" description="Helical" evidence="8">
    <location>
        <begin position="475"/>
        <end position="494"/>
    </location>
</feature>
<feature type="transmembrane region" description="Helical" evidence="8">
    <location>
        <begin position="223"/>
        <end position="253"/>
    </location>
</feature>
<feature type="transmembrane region" description="Helical" evidence="8">
    <location>
        <begin position="37"/>
        <end position="56"/>
    </location>
</feature>
<accession>A0ABS5AXU9</accession>
<name>A0ABS5AXU9_9STRE</name>
<evidence type="ECO:0000313" key="11">
    <source>
        <dbReference type="Proteomes" id="UP001519349"/>
    </source>
</evidence>
<keyword evidence="5 8" id="KW-0812">Transmembrane</keyword>
<comment type="subcellular location">
    <subcellularLocation>
        <location evidence="1">Cell membrane</location>
        <topology evidence="1">Multi-pass membrane protein</topology>
    </subcellularLocation>
</comment>
<evidence type="ECO:0000256" key="7">
    <source>
        <dbReference type="ARBA" id="ARBA00023136"/>
    </source>
</evidence>
<proteinExistence type="predicted"/>
<feature type="transmembrane region" description="Helical" evidence="8">
    <location>
        <begin position="169"/>
        <end position="187"/>
    </location>
</feature>
<evidence type="ECO:0000256" key="8">
    <source>
        <dbReference type="SAM" id="Phobius"/>
    </source>
</evidence>
<dbReference type="Proteomes" id="UP001519349">
    <property type="component" value="Unassembled WGS sequence"/>
</dbReference>
<feature type="transmembrane region" description="Helical" evidence="8">
    <location>
        <begin position="425"/>
        <end position="445"/>
    </location>
</feature>
<keyword evidence="2" id="KW-1003">Cell membrane</keyword>
<feature type="domain" description="Glycosyltransferase RgtA/B/C/D-like" evidence="9">
    <location>
        <begin position="127"/>
        <end position="272"/>
    </location>
</feature>
<keyword evidence="3" id="KW-0328">Glycosyltransferase</keyword>
<evidence type="ECO:0000256" key="6">
    <source>
        <dbReference type="ARBA" id="ARBA00022989"/>
    </source>
</evidence>
<evidence type="ECO:0000256" key="2">
    <source>
        <dbReference type="ARBA" id="ARBA00022475"/>
    </source>
</evidence>
<comment type="caution">
    <text evidence="10">The sequence shown here is derived from an EMBL/GenBank/DDBJ whole genome shotgun (WGS) entry which is preliminary data.</text>
</comment>
<evidence type="ECO:0000259" key="9">
    <source>
        <dbReference type="Pfam" id="PF13231"/>
    </source>
</evidence>
<evidence type="ECO:0000256" key="1">
    <source>
        <dbReference type="ARBA" id="ARBA00004651"/>
    </source>
</evidence>
<dbReference type="InterPro" id="IPR050297">
    <property type="entry name" value="LipidA_mod_glycosyltrf_83"/>
</dbReference>
<evidence type="ECO:0000256" key="4">
    <source>
        <dbReference type="ARBA" id="ARBA00022679"/>
    </source>
</evidence>
<dbReference type="RefSeq" id="WP_209551341.1">
    <property type="nucleotide sequence ID" value="NZ_QFAY01000012.1"/>
</dbReference>
<feature type="transmembrane region" description="Helical" evidence="8">
    <location>
        <begin position="193"/>
        <end position="211"/>
    </location>
</feature>
<evidence type="ECO:0000313" key="10">
    <source>
        <dbReference type="EMBL" id="MBP2621086.1"/>
    </source>
</evidence>
<dbReference type="Pfam" id="PF13231">
    <property type="entry name" value="PMT_2"/>
    <property type="match status" value="1"/>
</dbReference>
<feature type="transmembrane region" description="Helical" evidence="8">
    <location>
        <begin position="68"/>
        <end position="89"/>
    </location>
</feature>
<evidence type="ECO:0000256" key="5">
    <source>
        <dbReference type="ARBA" id="ARBA00022692"/>
    </source>
</evidence>
<dbReference type="EMBL" id="QFAY01000012">
    <property type="protein sequence ID" value="MBP2621086.1"/>
    <property type="molecule type" value="Genomic_DNA"/>
</dbReference>
<keyword evidence="7 8" id="KW-0472">Membrane</keyword>
<reference evidence="10 11" key="1">
    <citation type="submission" date="2018-05" db="EMBL/GenBank/DDBJ databases">
        <title>Draft genome sequence of Streptococcus panodentis CCUG 70867T.</title>
        <authorList>
            <person name="Salva-Serra F."/>
            <person name="Mendez V."/>
            <person name="Jaen-Luchoro D."/>
            <person name="Gonzales-Siles L."/>
            <person name="Karlsson R."/>
            <person name="Engstrom-Jakobsson H."/>
            <person name="Busquets A."/>
            <person name="Gomila M."/>
            <person name="Pineiro-Iglesias B."/>
            <person name="Bennasar-Figueras A."/>
            <person name="Seeger M."/>
            <person name="Moore E."/>
        </authorList>
    </citation>
    <scope>NUCLEOTIDE SEQUENCE [LARGE SCALE GENOMIC DNA]</scope>
    <source>
        <strain evidence="10 11">CCUG 70867</strain>
    </source>
</reference>
<organism evidence="10 11">
    <name type="scientific">Streptococcus panodentis</name>
    <dbReference type="NCBI Taxonomy" id="1581472"/>
    <lineage>
        <taxon>Bacteria</taxon>
        <taxon>Bacillati</taxon>
        <taxon>Bacillota</taxon>
        <taxon>Bacilli</taxon>
        <taxon>Lactobacillales</taxon>
        <taxon>Streptococcaceae</taxon>
        <taxon>Streptococcus</taxon>
    </lineage>
</organism>
<feature type="transmembrane region" description="Helical" evidence="8">
    <location>
        <begin position="259"/>
        <end position="278"/>
    </location>
</feature>
<feature type="transmembrane region" description="Helical" evidence="8">
    <location>
        <begin position="137"/>
        <end position="157"/>
    </location>
</feature>
<keyword evidence="6 8" id="KW-1133">Transmembrane helix</keyword>
<sequence length="514" mass="59290">MSKFYHLSFSILQKFMLVIAIHWFLMAVWHMNSLSSLALLLFAGLAYLAYRCRLHLQRCYREVIRHKFLLMAAVLIFQIIVLLSAELLIRRDAAVVFTGAFKYLKESSISSYLTRNPNNIPLFLYERLFFNLFGDTALWIMQGLNLFYANITALILYKGSQKYFSQQTADAVFALYILLVGFSPYYLSMYTDIPPLPLIALQIFLVLGLLKEDESPRRLLVRILLLGMVTSLAFLLRPTVIILVLAAFGILFFKRNWKKFLLVLAAFSLSFAVSYAPLSYGVSHQTEVPLVEGKGLAKGPLLFINLGLTFIGHNQEDMKEGLLQYIEPDKRDDYNNGMFATENVVKEIKRRLKEYTPLTFLYHLYYKQSLTVAEGNLGWLYRSVENEKTPYISPLYPATKDNVFAQFVRDFFLNTDKGSYVYYSLLKQAVWIVMALGLVFSLWKYRPNDHLNFLILAVFGGLLFLQIFEGGKTRYLIQFLPQILILSAVGLTQYPQALGKFRFWSGKKRSERSC</sequence>